<proteinExistence type="predicted"/>
<reference evidence="2 3" key="1">
    <citation type="submission" date="2018-08" db="EMBL/GenBank/DDBJ databases">
        <title>Genome and evolution of the arbuscular mycorrhizal fungus Diversispora epigaea (formerly Glomus versiforme) and its bacterial endosymbionts.</title>
        <authorList>
            <person name="Sun X."/>
            <person name="Fei Z."/>
            <person name="Harrison M."/>
        </authorList>
    </citation>
    <scope>NUCLEOTIDE SEQUENCE [LARGE SCALE GENOMIC DNA]</scope>
    <source>
        <strain evidence="2 3">IT104</strain>
    </source>
</reference>
<feature type="region of interest" description="Disordered" evidence="1">
    <location>
        <begin position="134"/>
        <end position="158"/>
    </location>
</feature>
<feature type="region of interest" description="Disordered" evidence="1">
    <location>
        <begin position="178"/>
        <end position="211"/>
    </location>
</feature>
<dbReference type="OrthoDB" id="59699at2759"/>
<keyword evidence="3" id="KW-1185">Reference proteome</keyword>
<gene>
    <name evidence="2" type="ORF">Glove_535g5</name>
</gene>
<organism evidence="2 3">
    <name type="scientific">Diversispora epigaea</name>
    <dbReference type="NCBI Taxonomy" id="1348612"/>
    <lineage>
        <taxon>Eukaryota</taxon>
        <taxon>Fungi</taxon>
        <taxon>Fungi incertae sedis</taxon>
        <taxon>Mucoromycota</taxon>
        <taxon>Glomeromycotina</taxon>
        <taxon>Glomeromycetes</taxon>
        <taxon>Diversisporales</taxon>
        <taxon>Diversisporaceae</taxon>
        <taxon>Diversispora</taxon>
    </lineage>
</organism>
<accession>A0A397GLX5</accession>
<name>A0A397GLX5_9GLOM</name>
<sequence length="211" mass="24566">MKFLIKLFPHEDQYYEYNVIDAIIDEKIKMRCVSGMIRNCGRLRYDSKELINRAYELYHISWTVSAHGFPSLTIGKGFEYLKFHDNNKCKENEKCKNSEKLDDKISNESFRWMIRRILCTGGLLSEESIEEEESLELGKNSGSASNATDDNGTKAKYREQNIKKIKEIKEICDEIDKKDNDGEIDKKDSDDDKIDKEGKEKISSTKLVRIK</sequence>
<feature type="compositionally biased region" description="Basic and acidic residues" evidence="1">
    <location>
        <begin position="178"/>
        <end position="203"/>
    </location>
</feature>
<evidence type="ECO:0000256" key="1">
    <source>
        <dbReference type="SAM" id="MobiDB-lite"/>
    </source>
</evidence>
<dbReference type="EMBL" id="PQFF01000457">
    <property type="protein sequence ID" value="RHZ48990.1"/>
    <property type="molecule type" value="Genomic_DNA"/>
</dbReference>
<evidence type="ECO:0000313" key="3">
    <source>
        <dbReference type="Proteomes" id="UP000266861"/>
    </source>
</evidence>
<comment type="caution">
    <text evidence="2">The sequence shown here is derived from an EMBL/GenBank/DDBJ whole genome shotgun (WGS) entry which is preliminary data.</text>
</comment>
<dbReference type="AlphaFoldDB" id="A0A397GLX5"/>
<dbReference type="Proteomes" id="UP000266861">
    <property type="component" value="Unassembled WGS sequence"/>
</dbReference>
<protein>
    <submittedName>
        <fullName evidence="2">Uncharacterized protein</fullName>
    </submittedName>
</protein>
<evidence type="ECO:0000313" key="2">
    <source>
        <dbReference type="EMBL" id="RHZ48990.1"/>
    </source>
</evidence>